<gene>
    <name evidence="4" type="ORF">Z518_07039</name>
</gene>
<reference evidence="4 5" key="1">
    <citation type="submission" date="2015-01" db="EMBL/GenBank/DDBJ databases">
        <title>The Genome Sequence of Rhinocladiella mackenzie CBS 650.93.</title>
        <authorList>
            <consortium name="The Broad Institute Genomics Platform"/>
            <person name="Cuomo C."/>
            <person name="de Hoog S."/>
            <person name="Gorbushina A."/>
            <person name="Stielow B."/>
            <person name="Teixiera M."/>
            <person name="Abouelleil A."/>
            <person name="Chapman S.B."/>
            <person name="Priest M."/>
            <person name="Young S.K."/>
            <person name="Wortman J."/>
            <person name="Nusbaum C."/>
            <person name="Birren B."/>
        </authorList>
    </citation>
    <scope>NUCLEOTIDE SEQUENCE [LARGE SCALE GENOMIC DNA]</scope>
    <source>
        <strain evidence="4 5">CBS 650.93</strain>
    </source>
</reference>
<dbReference type="EMBL" id="KN847479">
    <property type="protein sequence ID" value="KIX03486.1"/>
    <property type="molecule type" value="Genomic_DNA"/>
</dbReference>
<proteinExistence type="predicted"/>
<dbReference type="SMART" id="SM00248">
    <property type="entry name" value="ANK"/>
    <property type="match status" value="5"/>
</dbReference>
<evidence type="ECO:0000313" key="4">
    <source>
        <dbReference type="EMBL" id="KIX03486.1"/>
    </source>
</evidence>
<dbReference type="PANTHER" id="PTHR24198">
    <property type="entry name" value="ANKYRIN REPEAT AND PROTEIN KINASE DOMAIN-CONTAINING PROTEIN"/>
    <property type="match status" value="1"/>
</dbReference>
<evidence type="ECO:0000256" key="1">
    <source>
        <dbReference type="ARBA" id="ARBA00022737"/>
    </source>
</evidence>
<dbReference type="PROSITE" id="PS50088">
    <property type="entry name" value="ANK_REPEAT"/>
    <property type="match status" value="3"/>
</dbReference>
<dbReference type="VEuPathDB" id="FungiDB:Z518_07039"/>
<dbReference type="PRINTS" id="PR01415">
    <property type="entry name" value="ANKYRIN"/>
</dbReference>
<feature type="repeat" description="ANK" evidence="3">
    <location>
        <begin position="125"/>
        <end position="157"/>
    </location>
</feature>
<evidence type="ECO:0000256" key="2">
    <source>
        <dbReference type="ARBA" id="ARBA00023043"/>
    </source>
</evidence>
<evidence type="ECO:0000313" key="5">
    <source>
        <dbReference type="Proteomes" id="UP000053617"/>
    </source>
</evidence>
<keyword evidence="5" id="KW-1185">Reference proteome</keyword>
<dbReference type="InterPro" id="IPR036770">
    <property type="entry name" value="Ankyrin_rpt-contain_sf"/>
</dbReference>
<dbReference type="Gene3D" id="1.25.40.20">
    <property type="entry name" value="Ankyrin repeat-containing domain"/>
    <property type="match status" value="1"/>
</dbReference>
<sequence>MQLGCRLSMEPRTRVLHSRFNLENRNFTKLHEAVLGIKQWDIEQLLSTSRNTIDRKDSSGRSVLHWAAFRGNGRILTQILSCGARPNPRDVPGRTALHFAARNGAVQCVRILLNAGAIVSPRDDYKETPLHLAASDGRNNILRLLLEKNAEIDARDSWEETPLDFAVLNNNAEGARILSTPVTNMATAFFSMALVLAAAPALSAVGNDGKSLLHIIAEFADLQTIELFLAPDIRGLNVEAKDSEGRSPRTLFEQRQAKGYADDTLAEAFRALLLGIVERSEMRVEGVKTRATMDGGGSPRYRPE</sequence>
<dbReference type="AlphaFoldDB" id="A0A0D2IJR6"/>
<keyword evidence="2 3" id="KW-0040">ANK repeat</keyword>
<dbReference type="PROSITE" id="PS50297">
    <property type="entry name" value="ANK_REP_REGION"/>
    <property type="match status" value="3"/>
</dbReference>
<protein>
    <submittedName>
        <fullName evidence="4">Rhinocladiella mackenziei CBS 650.93 unplaced genomic scaffold supercont1.5, whole genome shotgun sequence</fullName>
    </submittedName>
</protein>
<dbReference type="STRING" id="1442369.A0A0D2IJR6"/>
<feature type="repeat" description="ANK" evidence="3">
    <location>
        <begin position="92"/>
        <end position="124"/>
    </location>
</feature>
<dbReference type="Pfam" id="PF12796">
    <property type="entry name" value="Ank_2"/>
    <property type="match status" value="1"/>
</dbReference>
<accession>A0A0D2IJR6</accession>
<evidence type="ECO:0000256" key="3">
    <source>
        <dbReference type="PROSITE-ProRule" id="PRU00023"/>
    </source>
</evidence>
<dbReference type="Proteomes" id="UP000053617">
    <property type="component" value="Unassembled WGS sequence"/>
</dbReference>
<dbReference type="PANTHER" id="PTHR24198:SF165">
    <property type="entry name" value="ANKYRIN REPEAT-CONTAINING PROTEIN-RELATED"/>
    <property type="match status" value="1"/>
</dbReference>
<dbReference type="OrthoDB" id="426293at2759"/>
<dbReference type="SUPFAM" id="SSF48403">
    <property type="entry name" value="Ankyrin repeat"/>
    <property type="match status" value="1"/>
</dbReference>
<dbReference type="InterPro" id="IPR002110">
    <property type="entry name" value="Ankyrin_rpt"/>
</dbReference>
<organism evidence="4 5">
    <name type="scientific">Rhinocladiella mackenziei CBS 650.93</name>
    <dbReference type="NCBI Taxonomy" id="1442369"/>
    <lineage>
        <taxon>Eukaryota</taxon>
        <taxon>Fungi</taxon>
        <taxon>Dikarya</taxon>
        <taxon>Ascomycota</taxon>
        <taxon>Pezizomycotina</taxon>
        <taxon>Eurotiomycetes</taxon>
        <taxon>Chaetothyriomycetidae</taxon>
        <taxon>Chaetothyriales</taxon>
        <taxon>Herpotrichiellaceae</taxon>
        <taxon>Rhinocladiella</taxon>
    </lineage>
</organism>
<feature type="repeat" description="ANK" evidence="3">
    <location>
        <begin position="59"/>
        <end position="91"/>
    </location>
</feature>
<keyword evidence="1" id="KW-0677">Repeat</keyword>
<dbReference type="HOGENOM" id="CLU_915721_0_0_1"/>
<dbReference type="GeneID" id="25295110"/>
<name>A0A0D2IJR6_9EURO</name>
<dbReference type="RefSeq" id="XP_013270622.1">
    <property type="nucleotide sequence ID" value="XM_013415168.1"/>
</dbReference>